<organism evidence="1">
    <name type="scientific">Octopus bimaculoides</name>
    <name type="common">California two-spotted octopus</name>
    <dbReference type="NCBI Taxonomy" id="37653"/>
    <lineage>
        <taxon>Eukaryota</taxon>
        <taxon>Metazoa</taxon>
        <taxon>Spiralia</taxon>
        <taxon>Lophotrochozoa</taxon>
        <taxon>Mollusca</taxon>
        <taxon>Cephalopoda</taxon>
        <taxon>Coleoidea</taxon>
        <taxon>Octopodiformes</taxon>
        <taxon>Octopoda</taxon>
        <taxon>Incirrata</taxon>
        <taxon>Octopodidae</taxon>
        <taxon>Octopus</taxon>
    </lineage>
</organism>
<proteinExistence type="predicted"/>
<gene>
    <name evidence="1" type="ORF">OCBIM_22000033mg</name>
</gene>
<name>A0A0L8G5H5_OCTBM</name>
<evidence type="ECO:0000313" key="1">
    <source>
        <dbReference type="EMBL" id="KOF72099.1"/>
    </source>
</evidence>
<dbReference type="AlphaFoldDB" id="A0A0L8G5H5"/>
<accession>A0A0L8G5H5</accession>
<reference evidence="1" key="1">
    <citation type="submission" date="2015-07" db="EMBL/GenBank/DDBJ databases">
        <title>MeaNS - Measles Nucleotide Surveillance Program.</title>
        <authorList>
            <person name="Tran T."/>
            <person name="Druce J."/>
        </authorList>
    </citation>
    <scope>NUCLEOTIDE SEQUENCE</scope>
    <source>
        <strain evidence="1">UCB-OBI-ISO-001</strain>
        <tissue evidence="1">Gonad</tissue>
    </source>
</reference>
<dbReference type="EMBL" id="KQ423831">
    <property type="protein sequence ID" value="KOF72099.1"/>
    <property type="molecule type" value="Genomic_DNA"/>
</dbReference>
<protein>
    <submittedName>
        <fullName evidence="1">Uncharacterized protein</fullName>
    </submittedName>
</protein>
<sequence>MNVWKLRLQIRQILNQNNINWKLVCRAHIFTSPSPSILNISISYCHMCCDFVTDEQNL</sequence>